<keyword evidence="2" id="KW-1185">Reference proteome</keyword>
<organism evidence="1 2">
    <name type="scientific">Gelidibacter pelagius</name>
    <dbReference type="NCBI Taxonomy" id="2819985"/>
    <lineage>
        <taxon>Bacteria</taxon>
        <taxon>Pseudomonadati</taxon>
        <taxon>Bacteroidota</taxon>
        <taxon>Flavobacteriia</taxon>
        <taxon>Flavobacteriales</taxon>
        <taxon>Flavobacteriaceae</taxon>
        <taxon>Gelidibacter</taxon>
    </lineage>
</organism>
<gene>
    <name evidence="1" type="ORF">J4051_10845</name>
</gene>
<dbReference type="EMBL" id="JAGEVG010000011">
    <property type="protein sequence ID" value="MBO3098769.1"/>
    <property type="molecule type" value="Genomic_DNA"/>
</dbReference>
<evidence type="ECO:0000313" key="1">
    <source>
        <dbReference type="EMBL" id="MBO3098769.1"/>
    </source>
</evidence>
<dbReference type="Proteomes" id="UP000681315">
    <property type="component" value="Unassembled WGS sequence"/>
</dbReference>
<dbReference type="Pfam" id="PF04074">
    <property type="entry name" value="DUF386"/>
    <property type="match status" value="1"/>
</dbReference>
<dbReference type="InterPro" id="IPR004375">
    <property type="entry name" value="NanQ/TabA/YiaL"/>
</dbReference>
<name>A0ABS3SST2_9FLAO</name>
<evidence type="ECO:0000313" key="2">
    <source>
        <dbReference type="Proteomes" id="UP000681315"/>
    </source>
</evidence>
<sequence>MILDKIENANLYKSIHPGIEKALNYIENTNFNDLEMGKHEIEGDDLFVIFKEYQTKQVDGNLLESHLKYIDVQYIVEGVEQMGVTMHTGQEPKKVYDAVDDYMLFDEPYDIITVNKEMFAIFFPDDIHMPDITTGEPSQVKKAVVKVKILHS</sequence>
<accession>A0ABS3SST2</accession>
<comment type="caution">
    <text evidence="1">The sequence shown here is derived from an EMBL/GenBank/DDBJ whole genome shotgun (WGS) entry which is preliminary data.</text>
</comment>
<reference evidence="1 2" key="1">
    <citation type="submission" date="2021-03" db="EMBL/GenBank/DDBJ databases">
        <title>Gelidibacter sp. nov., isolated from costal sediment.</title>
        <authorList>
            <person name="Lun K.-Y."/>
        </authorList>
    </citation>
    <scope>NUCLEOTIDE SEQUENCE [LARGE SCALE GENOMIC DNA]</scope>
    <source>
        <strain evidence="1 2">DF109</strain>
    </source>
</reference>
<protein>
    <submittedName>
        <fullName evidence="1">YhcH/YjgK/YiaL family protein</fullName>
    </submittedName>
</protein>
<dbReference type="SUPFAM" id="SSF51197">
    <property type="entry name" value="Clavaminate synthase-like"/>
    <property type="match status" value="1"/>
</dbReference>
<dbReference type="Gene3D" id="2.60.120.370">
    <property type="entry name" value="YhcH/YjgK/YiaL"/>
    <property type="match status" value="1"/>
</dbReference>
<proteinExistence type="predicted"/>
<dbReference type="RefSeq" id="WP_208233890.1">
    <property type="nucleotide sequence ID" value="NZ_JAGEVG010000011.1"/>
</dbReference>
<dbReference type="PANTHER" id="PTHR34986">
    <property type="entry name" value="EVOLVED BETA-GALACTOSIDASE SUBUNIT BETA"/>
    <property type="match status" value="1"/>
</dbReference>
<dbReference type="InterPro" id="IPR037012">
    <property type="entry name" value="NanQ/TabA/YiaL_sf"/>
</dbReference>
<dbReference type="PANTHER" id="PTHR34986:SF1">
    <property type="entry name" value="PROTEIN YIAL"/>
    <property type="match status" value="1"/>
</dbReference>
<dbReference type="NCBIfam" id="TIGR00022">
    <property type="entry name" value="YhcH/YjgK/YiaL family protein"/>
    <property type="match status" value="1"/>
</dbReference>